<feature type="non-terminal residue" evidence="1">
    <location>
        <position position="1"/>
    </location>
</feature>
<comment type="caution">
    <text evidence="1">The sequence shown here is derived from an EMBL/GenBank/DDBJ whole genome shotgun (WGS) entry which is preliminary data.</text>
</comment>
<dbReference type="Proteomes" id="UP000823775">
    <property type="component" value="Unassembled WGS sequence"/>
</dbReference>
<gene>
    <name evidence="1" type="ORF">HAX54_048962</name>
</gene>
<proteinExistence type="predicted"/>
<sequence length="67" mass="7355">RDRGRFGGGGALKGKCTRCFHGGGSDIWSEISIRESSTCEEEKAMVVPGIEKEKRGSDLGFIRHSRE</sequence>
<feature type="non-terminal residue" evidence="1">
    <location>
        <position position="67"/>
    </location>
</feature>
<keyword evidence="2" id="KW-1185">Reference proteome</keyword>
<name>A0ABS8RTY1_DATST</name>
<evidence type="ECO:0000313" key="1">
    <source>
        <dbReference type="EMBL" id="MCD7449064.1"/>
    </source>
</evidence>
<accession>A0ABS8RTY1</accession>
<organism evidence="1 2">
    <name type="scientific">Datura stramonium</name>
    <name type="common">Jimsonweed</name>
    <name type="synonym">Common thornapple</name>
    <dbReference type="NCBI Taxonomy" id="4076"/>
    <lineage>
        <taxon>Eukaryota</taxon>
        <taxon>Viridiplantae</taxon>
        <taxon>Streptophyta</taxon>
        <taxon>Embryophyta</taxon>
        <taxon>Tracheophyta</taxon>
        <taxon>Spermatophyta</taxon>
        <taxon>Magnoliopsida</taxon>
        <taxon>eudicotyledons</taxon>
        <taxon>Gunneridae</taxon>
        <taxon>Pentapetalae</taxon>
        <taxon>asterids</taxon>
        <taxon>lamiids</taxon>
        <taxon>Solanales</taxon>
        <taxon>Solanaceae</taxon>
        <taxon>Solanoideae</taxon>
        <taxon>Datureae</taxon>
        <taxon>Datura</taxon>
    </lineage>
</organism>
<dbReference type="EMBL" id="JACEIK010000082">
    <property type="protein sequence ID" value="MCD7449064.1"/>
    <property type="molecule type" value="Genomic_DNA"/>
</dbReference>
<reference evidence="1 2" key="1">
    <citation type="journal article" date="2021" name="BMC Genomics">
        <title>Datura genome reveals duplications of psychoactive alkaloid biosynthetic genes and high mutation rate following tissue culture.</title>
        <authorList>
            <person name="Rajewski A."/>
            <person name="Carter-House D."/>
            <person name="Stajich J."/>
            <person name="Litt A."/>
        </authorList>
    </citation>
    <scope>NUCLEOTIDE SEQUENCE [LARGE SCALE GENOMIC DNA]</scope>
    <source>
        <strain evidence="1">AR-01</strain>
    </source>
</reference>
<evidence type="ECO:0000313" key="2">
    <source>
        <dbReference type="Proteomes" id="UP000823775"/>
    </source>
</evidence>
<protein>
    <submittedName>
        <fullName evidence="1">Uncharacterized protein</fullName>
    </submittedName>
</protein>